<dbReference type="AlphaFoldDB" id="A0A0T6B3W3"/>
<dbReference type="GO" id="GO:0006633">
    <property type="term" value="P:fatty acid biosynthetic process"/>
    <property type="evidence" value="ECO:0007669"/>
    <property type="project" value="TreeGrafter"/>
</dbReference>
<protein>
    <recommendedName>
        <fullName evidence="2">PKS/mFAS DH domain-containing protein</fullName>
    </recommendedName>
</protein>
<dbReference type="PROSITE" id="PS52019">
    <property type="entry name" value="PKS_MFAS_DH"/>
    <property type="match status" value="1"/>
</dbReference>
<feature type="non-terminal residue" evidence="3">
    <location>
        <position position="490"/>
    </location>
</feature>
<accession>A0A0T6B3W3</accession>
<evidence type="ECO:0000313" key="4">
    <source>
        <dbReference type="Proteomes" id="UP000051574"/>
    </source>
</evidence>
<reference evidence="3 4" key="1">
    <citation type="submission" date="2015-09" db="EMBL/GenBank/DDBJ databases">
        <title>Draft genome of the scarab beetle Oryctes borbonicus.</title>
        <authorList>
            <person name="Meyer J.M."/>
            <person name="Markov G.V."/>
            <person name="Baskaran P."/>
            <person name="Herrmann M."/>
            <person name="Sommer R.J."/>
            <person name="Roedelsperger C."/>
        </authorList>
    </citation>
    <scope>NUCLEOTIDE SEQUENCE [LARGE SCALE GENOMIC DNA]</scope>
    <source>
        <strain evidence="3">OB123</strain>
        <tissue evidence="3">Whole animal</tissue>
    </source>
</reference>
<dbReference type="InterPro" id="IPR050091">
    <property type="entry name" value="PKS_NRPS_Biosynth_Enz"/>
</dbReference>
<sequence>LFHWNTKLKKNNGLPEDDIPRLICVSARTDEGVNSILSDFKSRICDAEHAYLIHQAFRKPFPNHIRRGYGIYDKNGDVTGLPTQVDIRNQKLCLVFGHFDKEWLKLGPALMKIPIFAKTIKSIQDIIREAGDATVIGNMSKVKEGSLINQILGTVAVQISLINILKEIKLPMFRIIGIGSGEIVAAYADGFLTLKQAVLGLLDIANNLTKPRDWDRLQKIFPSGKKRYEKWTPIHEEKLRQNSAKYFAENIIVSNNGKDIKRLFPKDAVSLVIGPSVKATSKNRIDLIDTESKDYILDFLTSLGRLYQCGFDMELDKLYPQIELPVSRGTPMLSPLIKWNHEKDHKVYLYQNEAEIKSEHRMMHIMPKADDWSFVVGHSIDGRNLFPATGYLVLAWQSLAMASHKLSSEMKVVFEDVRYIRAANVPKTGLLELIVTIQVGAKTFEIADGGVSIVTGRIYEMEEPPVFWDIPTSEEGEENELCLTEKDVYT</sequence>
<evidence type="ECO:0000259" key="2">
    <source>
        <dbReference type="PROSITE" id="PS52019"/>
    </source>
</evidence>
<dbReference type="Proteomes" id="UP000051574">
    <property type="component" value="Unassembled WGS sequence"/>
</dbReference>
<dbReference type="InterPro" id="IPR049900">
    <property type="entry name" value="PKS_mFAS_DH"/>
</dbReference>
<feature type="region of interest" description="N-terminal hotdog fold" evidence="1">
    <location>
        <begin position="345"/>
        <end position="473"/>
    </location>
</feature>
<evidence type="ECO:0000313" key="3">
    <source>
        <dbReference type="EMBL" id="KRT82112.1"/>
    </source>
</evidence>
<dbReference type="Gene3D" id="3.30.70.3290">
    <property type="match status" value="2"/>
</dbReference>
<proteinExistence type="predicted"/>
<dbReference type="OrthoDB" id="329835at2759"/>
<feature type="domain" description="PKS/mFAS DH" evidence="2">
    <location>
        <begin position="345"/>
        <end position="490"/>
    </location>
</feature>
<evidence type="ECO:0000256" key="1">
    <source>
        <dbReference type="PROSITE-ProRule" id="PRU01363"/>
    </source>
</evidence>
<dbReference type="GO" id="GO:0004312">
    <property type="term" value="F:fatty acid synthase activity"/>
    <property type="evidence" value="ECO:0007669"/>
    <property type="project" value="TreeGrafter"/>
</dbReference>
<dbReference type="SUPFAM" id="SSF52151">
    <property type="entry name" value="FabD/lysophospholipase-like"/>
    <property type="match status" value="1"/>
</dbReference>
<dbReference type="Gene3D" id="3.40.366.10">
    <property type="entry name" value="Malonyl-Coenzyme A Acyl Carrier Protein, domain 2"/>
    <property type="match status" value="1"/>
</dbReference>
<dbReference type="PANTHER" id="PTHR43775">
    <property type="entry name" value="FATTY ACID SYNTHASE"/>
    <property type="match status" value="1"/>
</dbReference>
<organism evidence="3 4">
    <name type="scientific">Oryctes borbonicus</name>
    <dbReference type="NCBI Taxonomy" id="1629725"/>
    <lineage>
        <taxon>Eukaryota</taxon>
        <taxon>Metazoa</taxon>
        <taxon>Ecdysozoa</taxon>
        <taxon>Arthropoda</taxon>
        <taxon>Hexapoda</taxon>
        <taxon>Insecta</taxon>
        <taxon>Pterygota</taxon>
        <taxon>Neoptera</taxon>
        <taxon>Endopterygota</taxon>
        <taxon>Coleoptera</taxon>
        <taxon>Polyphaga</taxon>
        <taxon>Scarabaeiformia</taxon>
        <taxon>Scarabaeidae</taxon>
        <taxon>Dynastinae</taxon>
        <taxon>Oryctes</taxon>
    </lineage>
</organism>
<name>A0A0T6B3W3_9SCAR</name>
<dbReference type="InterPro" id="IPR016035">
    <property type="entry name" value="Acyl_Trfase/lysoPLipase"/>
</dbReference>
<dbReference type="InterPro" id="IPR001227">
    <property type="entry name" value="Ac_transferase_dom_sf"/>
</dbReference>
<comment type="caution">
    <text evidence="3">The sequence shown here is derived from an EMBL/GenBank/DDBJ whole genome shotgun (WGS) entry which is preliminary data.</text>
</comment>
<gene>
    <name evidence="3" type="ORF">AMK59_4681</name>
</gene>
<comment type="caution">
    <text evidence="1">Lacks conserved residue(s) required for the propagation of feature annotation.</text>
</comment>
<dbReference type="Gene3D" id="3.10.129.110">
    <property type="entry name" value="Polyketide synthase dehydratase"/>
    <property type="match status" value="1"/>
</dbReference>
<feature type="non-terminal residue" evidence="3">
    <location>
        <position position="1"/>
    </location>
</feature>
<dbReference type="InterPro" id="IPR042104">
    <property type="entry name" value="PKS_dehydratase_sf"/>
</dbReference>
<dbReference type="PANTHER" id="PTHR43775:SF23">
    <property type="entry name" value="FATTY ACID SYNTHASE 3"/>
    <property type="match status" value="1"/>
</dbReference>
<keyword evidence="4" id="KW-1185">Reference proteome</keyword>
<dbReference type="EMBL" id="LJIG01009922">
    <property type="protein sequence ID" value="KRT82112.1"/>
    <property type="molecule type" value="Genomic_DNA"/>
</dbReference>